<name>A0AA85IR99_TRIRE</name>
<keyword evidence="1" id="KW-1185">Reference proteome</keyword>
<proteinExistence type="predicted"/>
<dbReference type="Proteomes" id="UP000050795">
    <property type="component" value="Unassembled WGS sequence"/>
</dbReference>
<reference evidence="1" key="1">
    <citation type="submission" date="2022-06" db="EMBL/GenBank/DDBJ databases">
        <authorList>
            <person name="Berger JAMES D."/>
            <person name="Berger JAMES D."/>
        </authorList>
    </citation>
    <scope>NUCLEOTIDE SEQUENCE [LARGE SCALE GENOMIC DNA]</scope>
</reference>
<dbReference type="WBParaSite" id="TREG1_102700.1">
    <property type="protein sequence ID" value="TREG1_102700.1"/>
    <property type="gene ID" value="TREG1_102700"/>
</dbReference>
<evidence type="ECO:0000313" key="2">
    <source>
        <dbReference type="WBParaSite" id="TREG1_102700.1"/>
    </source>
</evidence>
<organism evidence="1 2">
    <name type="scientific">Trichobilharzia regenti</name>
    <name type="common">Nasal bird schistosome</name>
    <dbReference type="NCBI Taxonomy" id="157069"/>
    <lineage>
        <taxon>Eukaryota</taxon>
        <taxon>Metazoa</taxon>
        <taxon>Spiralia</taxon>
        <taxon>Lophotrochozoa</taxon>
        <taxon>Platyhelminthes</taxon>
        <taxon>Trematoda</taxon>
        <taxon>Digenea</taxon>
        <taxon>Strigeidida</taxon>
        <taxon>Schistosomatoidea</taxon>
        <taxon>Schistosomatidae</taxon>
        <taxon>Trichobilharzia</taxon>
    </lineage>
</organism>
<dbReference type="AlphaFoldDB" id="A0AA85IR99"/>
<reference evidence="2" key="2">
    <citation type="submission" date="2023-11" db="UniProtKB">
        <authorList>
            <consortium name="WormBaseParasite"/>
        </authorList>
    </citation>
    <scope>IDENTIFICATION</scope>
</reference>
<accession>A0AA85IR99</accession>
<protein>
    <submittedName>
        <fullName evidence="2">Uncharacterized protein</fullName>
    </submittedName>
</protein>
<sequence length="80" mass="9387">MSVLRVLLYYTLHNYTYSFELTGCVMAVHGANLVGANEANSFLDWYECKCYLSLNNQMTRGWRPFIRSHVQKIHLPKMQL</sequence>
<evidence type="ECO:0000313" key="1">
    <source>
        <dbReference type="Proteomes" id="UP000050795"/>
    </source>
</evidence>